<keyword evidence="2" id="KW-0812">Transmembrane</keyword>
<protein>
    <submittedName>
        <fullName evidence="3">Uncharacterized protein</fullName>
    </submittedName>
</protein>
<comment type="caution">
    <text evidence="3">The sequence shown here is derived from an EMBL/GenBank/DDBJ whole genome shotgun (WGS) entry which is preliminary data.</text>
</comment>
<keyword evidence="4" id="KW-1185">Reference proteome</keyword>
<dbReference type="EMBL" id="VWPK01000019">
    <property type="protein sequence ID" value="KAA5611549.1"/>
    <property type="molecule type" value="Genomic_DNA"/>
</dbReference>
<evidence type="ECO:0000256" key="1">
    <source>
        <dbReference type="SAM" id="Coils"/>
    </source>
</evidence>
<proteinExistence type="predicted"/>
<name>A0A5M6IUC9_9PROT</name>
<evidence type="ECO:0000313" key="4">
    <source>
        <dbReference type="Proteomes" id="UP000325255"/>
    </source>
</evidence>
<sequence length="76" mass="8272">MVLNLRPVEGADDPPQDGTADELRALRARAEAAEEQVAEAMERIAHLSDQRAILIVGVIAVFLSMFLTPLIMMVAL</sequence>
<dbReference type="AlphaFoldDB" id="A0A5M6IUC9"/>
<keyword evidence="2" id="KW-1133">Transmembrane helix</keyword>
<gene>
    <name evidence="3" type="ORF">F1189_13365</name>
</gene>
<dbReference type="Proteomes" id="UP000325255">
    <property type="component" value="Unassembled WGS sequence"/>
</dbReference>
<evidence type="ECO:0000313" key="3">
    <source>
        <dbReference type="EMBL" id="KAA5611549.1"/>
    </source>
</evidence>
<feature type="coiled-coil region" evidence="1">
    <location>
        <begin position="16"/>
        <end position="50"/>
    </location>
</feature>
<accession>A0A5M6IUC9</accession>
<evidence type="ECO:0000256" key="2">
    <source>
        <dbReference type="SAM" id="Phobius"/>
    </source>
</evidence>
<keyword evidence="2" id="KW-0472">Membrane</keyword>
<dbReference type="RefSeq" id="WP_150041324.1">
    <property type="nucleotide sequence ID" value="NZ_OW485606.1"/>
</dbReference>
<feature type="transmembrane region" description="Helical" evidence="2">
    <location>
        <begin position="52"/>
        <end position="75"/>
    </location>
</feature>
<reference evidence="3 4" key="1">
    <citation type="submission" date="2019-09" db="EMBL/GenBank/DDBJ databases">
        <title>Genome sequence of Rhodovastum atsumiense, a diverse member of the Acetobacteraceae family of non-sulfur purple photosynthetic bacteria.</title>
        <authorList>
            <person name="Meyer T."/>
            <person name="Kyndt J."/>
        </authorList>
    </citation>
    <scope>NUCLEOTIDE SEQUENCE [LARGE SCALE GENOMIC DNA]</scope>
    <source>
        <strain evidence="3 4">DSM 21279</strain>
    </source>
</reference>
<organism evidence="3 4">
    <name type="scientific">Rhodovastum atsumiense</name>
    <dbReference type="NCBI Taxonomy" id="504468"/>
    <lineage>
        <taxon>Bacteria</taxon>
        <taxon>Pseudomonadati</taxon>
        <taxon>Pseudomonadota</taxon>
        <taxon>Alphaproteobacteria</taxon>
        <taxon>Acetobacterales</taxon>
        <taxon>Acetobacteraceae</taxon>
        <taxon>Rhodovastum</taxon>
    </lineage>
</organism>
<keyword evidence="1" id="KW-0175">Coiled coil</keyword>